<accession>A2DWF1</accession>
<dbReference type="AlphaFoldDB" id="A2DWF1"/>
<organism evidence="2 3">
    <name type="scientific">Trichomonas vaginalis (strain ATCC PRA-98 / G3)</name>
    <dbReference type="NCBI Taxonomy" id="412133"/>
    <lineage>
        <taxon>Eukaryota</taxon>
        <taxon>Metamonada</taxon>
        <taxon>Parabasalia</taxon>
        <taxon>Trichomonadida</taxon>
        <taxon>Trichomonadidae</taxon>
        <taxon>Trichomonas</taxon>
    </lineage>
</organism>
<feature type="transmembrane region" description="Helical" evidence="1">
    <location>
        <begin position="627"/>
        <end position="645"/>
    </location>
</feature>
<evidence type="ECO:0000256" key="1">
    <source>
        <dbReference type="SAM" id="Phobius"/>
    </source>
</evidence>
<evidence type="ECO:0000313" key="3">
    <source>
        <dbReference type="Proteomes" id="UP000001542"/>
    </source>
</evidence>
<dbReference type="InParanoid" id="A2DWF1"/>
<feature type="transmembrane region" description="Helical" evidence="1">
    <location>
        <begin position="101"/>
        <end position="120"/>
    </location>
</feature>
<keyword evidence="3" id="KW-1185">Reference proteome</keyword>
<dbReference type="EMBL" id="DS113258">
    <property type="protein sequence ID" value="EAY15291.1"/>
    <property type="molecule type" value="Genomic_DNA"/>
</dbReference>
<feature type="transmembrane region" description="Helical" evidence="1">
    <location>
        <begin position="164"/>
        <end position="197"/>
    </location>
</feature>
<dbReference type="OrthoDB" id="10683591at2759"/>
<dbReference type="VEuPathDB" id="TrichDB:TVAG_394350"/>
<dbReference type="VEuPathDB" id="TrichDB:TVAGG3_0278730"/>
<evidence type="ECO:0000313" key="2">
    <source>
        <dbReference type="EMBL" id="EAY15291.1"/>
    </source>
</evidence>
<keyword evidence="1" id="KW-0812">Transmembrane</keyword>
<feature type="transmembrane region" description="Helical" evidence="1">
    <location>
        <begin position="296"/>
        <end position="317"/>
    </location>
</feature>
<gene>
    <name evidence="2" type="ORF">TVAG_394350</name>
</gene>
<sequence length="767" mass="88979">MEDPFERISLFSYDSNLIYSFKWKILLLGSILKSTTTNKWLRIIGTISIVFNVISYSIPAMYFISSYTSISYKLPNNPLDIFESGTFLTFLTKSIFTNTSILVFCFVFYLINDVVILQAFNHPEIVKKINYLTTPNFHSILMPWNAAIVVHCVKIILNPPENALPHIFLCIATFVAFIPYLIFQFLLVVIFGSTIILPNPQYTQWFDSGSLKLVLYYWFVAVGFYSLPRLTHTIQTIILCIICLASVYFVIFQLKSLPAIAKLGKEFGIMKVLLNLVLAITCLIAINGYLSHAVTLAGLMPIGLVLLFIVSYFLSYFRMKFYIGIIESLEAVHSPTFEYFESILKHIRTEFDFRILIKLGISFNSSLFFKQEFLGYVMSRFPNSEWMLRYAIYLYSNVWGVDNTTYKYFLHLLSVEKLEFSTQLMLFEAVYCYMQTSEESSPLIKNDMKQCIEIISQFGLATKILWSHAPKSSDTLYNDLKSVNEVLQLASTHIKKMSALYQFNHNVYFAKSIYYADLKKNFRKANDAYNEGLQLFNEKQKYVTTTLNSNQRPYFSAPINKDLIMKQQPSSNVLTFLSVRDHSGDLVKRKPNIDFKSPYMNLYANICTAERNQLLPNTPLITNWFQLFRFFQVICVIAFMTFLIFDHTMFKKSWVLADEYRLAYECIYKFRIFIDATEKLTYNYIVLQQAKSDGNYRICPFIIEHFRLVQKNFTRIIGVVDKLKDFVNISDVEGNGRHLCPATKNSDSSYILLSLTIITPTYILPNN</sequence>
<keyword evidence="1" id="KW-1133">Transmembrane helix</keyword>
<protein>
    <submittedName>
        <fullName evidence="2">Uncharacterized protein</fullName>
    </submittedName>
</protein>
<feature type="transmembrane region" description="Helical" evidence="1">
    <location>
        <begin position="233"/>
        <end position="251"/>
    </location>
</feature>
<keyword evidence="1" id="KW-0472">Membrane</keyword>
<feature type="transmembrane region" description="Helical" evidence="1">
    <location>
        <begin position="40"/>
        <end position="64"/>
    </location>
</feature>
<reference evidence="2" key="2">
    <citation type="journal article" date="2007" name="Science">
        <title>Draft genome sequence of the sexually transmitted pathogen Trichomonas vaginalis.</title>
        <authorList>
            <person name="Carlton J.M."/>
            <person name="Hirt R.P."/>
            <person name="Silva J.C."/>
            <person name="Delcher A.L."/>
            <person name="Schatz M."/>
            <person name="Zhao Q."/>
            <person name="Wortman J.R."/>
            <person name="Bidwell S.L."/>
            <person name="Alsmark U.C.M."/>
            <person name="Besteiro S."/>
            <person name="Sicheritz-Ponten T."/>
            <person name="Noel C.J."/>
            <person name="Dacks J.B."/>
            <person name="Foster P.G."/>
            <person name="Simillion C."/>
            <person name="Van de Peer Y."/>
            <person name="Miranda-Saavedra D."/>
            <person name="Barton G.J."/>
            <person name="Westrop G.D."/>
            <person name="Mueller S."/>
            <person name="Dessi D."/>
            <person name="Fiori P.L."/>
            <person name="Ren Q."/>
            <person name="Paulsen I."/>
            <person name="Zhang H."/>
            <person name="Bastida-Corcuera F.D."/>
            <person name="Simoes-Barbosa A."/>
            <person name="Brown M.T."/>
            <person name="Hayes R.D."/>
            <person name="Mukherjee M."/>
            <person name="Okumura C.Y."/>
            <person name="Schneider R."/>
            <person name="Smith A.J."/>
            <person name="Vanacova S."/>
            <person name="Villalvazo M."/>
            <person name="Haas B.J."/>
            <person name="Pertea M."/>
            <person name="Feldblyum T.V."/>
            <person name="Utterback T.R."/>
            <person name="Shu C.L."/>
            <person name="Osoegawa K."/>
            <person name="de Jong P.J."/>
            <person name="Hrdy I."/>
            <person name="Horvathova L."/>
            <person name="Zubacova Z."/>
            <person name="Dolezal P."/>
            <person name="Malik S.B."/>
            <person name="Logsdon J.M. Jr."/>
            <person name="Henze K."/>
            <person name="Gupta A."/>
            <person name="Wang C.C."/>
            <person name="Dunne R.L."/>
            <person name="Upcroft J.A."/>
            <person name="Upcroft P."/>
            <person name="White O."/>
            <person name="Salzberg S.L."/>
            <person name="Tang P."/>
            <person name="Chiu C.-H."/>
            <person name="Lee Y.-S."/>
            <person name="Embley T.M."/>
            <person name="Coombs G.H."/>
            <person name="Mottram J.C."/>
            <person name="Tachezy J."/>
            <person name="Fraser-Liggett C.M."/>
            <person name="Johnson P.J."/>
        </authorList>
    </citation>
    <scope>NUCLEOTIDE SEQUENCE [LARGE SCALE GENOMIC DNA]</scope>
    <source>
        <strain evidence="2">G3</strain>
    </source>
</reference>
<dbReference type="RefSeq" id="XP_001327514.1">
    <property type="nucleotide sequence ID" value="XM_001327479.1"/>
</dbReference>
<feature type="transmembrane region" description="Helical" evidence="1">
    <location>
        <begin position="209"/>
        <end position="227"/>
    </location>
</feature>
<reference evidence="2" key="1">
    <citation type="submission" date="2006-10" db="EMBL/GenBank/DDBJ databases">
        <authorList>
            <person name="Amadeo P."/>
            <person name="Zhao Q."/>
            <person name="Wortman J."/>
            <person name="Fraser-Liggett C."/>
            <person name="Carlton J."/>
        </authorList>
    </citation>
    <scope>NUCLEOTIDE SEQUENCE</scope>
    <source>
        <strain evidence="2">G3</strain>
    </source>
</reference>
<feature type="transmembrane region" description="Helical" evidence="1">
    <location>
        <begin position="272"/>
        <end position="290"/>
    </location>
</feature>
<name>A2DWF1_TRIV3</name>
<feature type="transmembrane region" description="Helical" evidence="1">
    <location>
        <begin position="140"/>
        <end position="158"/>
    </location>
</feature>
<dbReference type="Proteomes" id="UP000001542">
    <property type="component" value="Unassembled WGS sequence"/>
</dbReference>
<proteinExistence type="predicted"/>
<dbReference type="KEGG" id="tva:4773294"/>